<organism evidence="5 6">
    <name type="scientific">Streptomyces klenkii</name>
    <dbReference type="NCBI Taxonomy" id="1420899"/>
    <lineage>
        <taxon>Bacteria</taxon>
        <taxon>Bacillati</taxon>
        <taxon>Actinomycetota</taxon>
        <taxon>Actinomycetes</taxon>
        <taxon>Kitasatosporales</taxon>
        <taxon>Streptomycetaceae</taxon>
        <taxon>Streptomyces</taxon>
    </lineage>
</organism>
<dbReference type="InterPro" id="IPR016032">
    <property type="entry name" value="Sig_transdc_resp-reg_C-effctor"/>
</dbReference>
<feature type="domain" description="HTH luxR-type" evidence="4">
    <location>
        <begin position="60"/>
        <end position="127"/>
    </location>
</feature>
<dbReference type="AlphaFoldDB" id="A0A3B0AUS6"/>
<dbReference type="PRINTS" id="PR00038">
    <property type="entry name" value="HTHLUXR"/>
</dbReference>
<evidence type="ECO:0000313" key="5">
    <source>
        <dbReference type="EMBL" id="RKN64258.1"/>
    </source>
</evidence>
<dbReference type="EMBL" id="RBAM01000016">
    <property type="protein sequence ID" value="RKN64258.1"/>
    <property type="molecule type" value="Genomic_DNA"/>
</dbReference>
<keyword evidence="6" id="KW-1185">Reference proteome</keyword>
<dbReference type="GO" id="GO:0003677">
    <property type="term" value="F:DNA binding"/>
    <property type="evidence" value="ECO:0007669"/>
    <property type="project" value="UniProtKB-KW"/>
</dbReference>
<dbReference type="InterPro" id="IPR000792">
    <property type="entry name" value="Tscrpt_reg_LuxR_C"/>
</dbReference>
<dbReference type="InterPro" id="IPR036388">
    <property type="entry name" value="WH-like_DNA-bd_sf"/>
</dbReference>
<dbReference type="CDD" id="cd06170">
    <property type="entry name" value="LuxR_C_like"/>
    <property type="match status" value="1"/>
</dbReference>
<dbReference type="SUPFAM" id="SSF46894">
    <property type="entry name" value="C-terminal effector domain of the bipartite response regulators"/>
    <property type="match status" value="1"/>
</dbReference>
<proteinExistence type="predicted"/>
<evidence type="ECO:0000256" key="2">
    <source>
        <dbReference type="ARBA" id="ARBA00023125"/>
    </source>
</evidence>
<dbReference type="SMART" id="SM00421">
    <property type="entry name" value="HTH_LUXR"/>
    <property type="match status" value="1"/>
</dbReference>
<evidence type="ECO:0000259" key="4">
    <source>
        <dbReference type="PROSITE" id="PS50043"/>
    </source>
</evidence>
<evidence type="ECO:0000256" key="3">
    <source>
        <dbReference type="ARBA" id="ARBA00023163"/>
    </source>
</evidence>
<keyword evidence="1" id="KW-0805">Transcription regulation</keyword>
<sequence>MSMHGAHILRGFCRGKELPNCRLVILSSWVSRVLRLNGGVVAVEGMIGTETVEQESWLEQRRRIGLLTDRECQVFLLLGAGHSNRSISTRLQVTEGTVKAHVAQILGKLRVESRLQAGLVSYAHQLFNESPMAAGCEVR</sequence>
<dbReference type="PANTHER" id="PTHR44688">
    <property type="entry name" value="DNA-BINDING TRANSCRIPTIONAL ACTIVATOR DEVR_DOSR"/>
    <property type="match status" value="1"/>
</dbReference>
<comment type="caution">
    <text evidence="5">The sequence shown here is derived from an EMBL/GenBank/DDBJ whole genome shotgun (WGS) entry which is preliminary data.</text>
</comment>
<dbReference type="PANTHER" id="PTHR44688:SF16">
    <property type="entry name" value="DNA-BINDING TRANSCRIPTIONAL ACTIVATOR DEVR_DOSR"/>
    <property type="match status" value="1"/>
</dbReference>
<dbReference type="GO" id="GO:0006355">
    <property type="term" value="P:regulation of DNA-templated transcription"/>
    <property type="evidence" value="ECO:0007669"/>
    <property type="project" value="InterPro"/>
</dbReference>
<dbReference type="Proteomes" id="UP000270343">
    <property type="component" value="Unassembled WGS sequence"/>
</dbReference>
<gene>
    <name evidence="5" type="ORF">D7231_29210</name>
</gene>
<keyword evidence="3" id="KW-0804">Transcription</keyword>
<evidence type="ECO:0000313" key="6">
    <source>
        <dbReference type="Proteomes" id="UP000270343"/>
    </source>
</evidence>
<protein>
    <submittedName>
        <fullName evidence="5">DNA-binding response regulator</fullName>
    </submittedName>
</protein>
<keyword evidence="2 5" id="KW-0238">DNA-binding</keyword>
<dbReference type="PROSITE" id="PS50043">
    <property type="entry name" value="HTH_LUXR_2"/>
    <property type="match status" value="1"/>
</dbReference>
<evidence type="ECO:0000256" key="1">
    <source>
        <dbReference type="ARBA" id="ARBA00023015"/>
    </source>
</evidence>
<dbReference type="Pfam" id="PF00196">
    <property type="entry name" value="GerE"/>
    <property type="match status" value="1"/>
</dbReference>
<dbReference type="Gene3D" id="1.10.10.10">
    <property type="entry name" value="Winged helix-like DNA-binding domain superfamily/Winged helix DNA-binding domain"/>
    <property type="match status" value="1"/>
</dbReference>
<name>A0A3B0AUS6_9ACTN</name>
<accession>A0A3B0AUS6</accession>
<reference evidence="5 6" key="1">
    <citation type="journal article" date="2015" name="Antonie Van Leeuwenhoek">
        <title>Streptomyces klenkii sp. nov., isolated from deep marine sediment.</title>
        <authorList>
            <person name="Veyisoglu A."/>
            <person name="Sahin N."/>
        </authorList>
    </citation>
    <scope>NUCLEOTIDE SEQUENCE [LARGE SCALE GENOMIC DNA]</scope>
    <source>
        <strain evidence="5 6">KCTC 29202</strain>
    </source>
</reference>